<keyword evidence="2 5" id="KW-0812">Transmembrane</keyword>
<sequence>MENYEYIGYLGSFFVTIILIPQIYHIYIIKDASSISTVSFILNIIASLLMLIYGYLIKKPPIILSNLMILIFSIIMILLKKYYSNNKNEENKILPN</sequence>
<dbReference type="Pfam" id="PF04193">
    <property type="entry name" value="PQ-loop"/>
    <property type="match status" value="1"/>
</dbReference>
<accession>A0A6C0KPQ8</accession>
<evidence type="ECO:0000256" key="5">
    <source>
        <dbReference type="SAM" id="Phobius"/>
    </source>
</evidence>
<evidence type="ECO:0008006" key="7">
    <source>
        <dbReference type="Google" id="ProtNLM"/>
    </source>
</evidence>
<evidence type="ECO:0000313" key="6">
    <source>
        <dbReference type="EMBL" id="QHU19161.1"/>
    </source>
</evidence>
<name>A0A6C0KPQ8_9ZZZZ</name>
<dbReference type="GO" id="GO:0016020">
    <property type="term" value="C:membrane"/>
    <property type="evidence" value="ECO:0007669"/>
    <property type="project" value="UniProtKB-SubCell"/>
</dbReference>
<dbReference type="Gene3D" id="1.20.1280.290">
    <property type="match status" value="1"/>
</dbReference>
<evidence type="ECO:0000256" key="3">
    <source>
        <dbReference type="ARBA" id="ARBA00022989"/>
    </source>
</evidence>
<comment type="subcellular location">
    <subcellularLocation>
        <location evidence="1">Membrane</location>
        <topology evidence="1">Multi-pass membrane protein</topology>
    </subcellularLocation>
</comment>
<keyword evidence="3 5" id="KW-1133">Transmembrane helix</keyword>
<protein>
    <recommendedName>
        <fullName evidence="7">PQ loop repeat protein</fullName>
    </recommendedName>
</protein>
<evidence type="ECO:0000256" key="2">
    <source>
        <dbReference type="ARBA" id="ARBA00022692"/>
    </source>
</evidence>
<keyword evidence="4 5" id="KW-0472">Membrane</keyword>
<feature type="transmembrane region" description="Helical" evidence="5">
    <location>
        <begin position="35"/>
        <end position="56"/>
    </location>
</feature>
<feature type="transmembrane region" description="Helical" evidence="5">
    <location>
        <begin position="62"/>
        <end position="79"/>
    </location>
</feature>
<reference evidence="6" key="1">
    <citation type="journal article" date="2020" name="Nature">
        <title>Giant virus diversity and host interactions through global metagenomics.</title>
        <authorList>
            <person name="Schulz F."/>
            <person name="Roux S."/>
            <person name="Paez-Espino D."/>
            <person name="Jungbluth S."/>
            <person name="Walsh D.A."/>
            <person name="Denef V.J."/>
            <person name="McMahon K.D."/>
            <person name="Konstantinidis K.T."/>
            <person name="Eloe-Fadrosh E.A."/>
            <person name="Kyrpides N.C."/>
            <person name="Woyke T."/>
        </authorList>
    </citation>
    <scope>NUCLEOTIDE SEQUENCE</scope>
    <source>
        <strain evidence="6">GVMAG-S-3300013014-104</strain>
    </source>
</reference>
<dbReference type="EMBL" id="MN740945">
    <property type="protein sequence ID" value="QHU19161.1"/>
    <property type="molecule type" value="Genomic_DNA"/>
</dbReference>
<proteinExistence type="predicted"/>
<evidence type="ECO:0000256" key="1">
    <source>
        <dbReference type="ARBA" id="ARBA00004141"/>
    </source>
</evidence>
<organism evidence="6">
    <name type="scientific">viral metagenome</name>
    <dbReference type="NCBI Taxonomy" id="1070528"/>
    <lineage>
        <taxon>unclassified sequences</taxon>
        <taxon>metagenomes</taxon>
        <taxon>organismal metagenomes</taxon>
    </lineage>
</organism>
<dbReference type="AlphaFoldDB" id="A0A6C0KPQ8"/>
<feature type="transmembrane region" description="Helical" evidence="5">
    <location>
        <begin position="6"/>
        <end position="28"/>
    </location>
</feature>
<dbReference type="InterPro" id="IPR006603">
    <property type="entry name" value="PQ-loop_rpt"/>
</dbReference>
<evidence type="ECO:0000256" key="4">
    <source>
        <dbReference type="ARBA" id="ARBA00023136"/>
    </source>
</evidence>